<comment type="caution">
    <text evidence="3">The sequence shown here is derived from an EMBL/GenBank/DDBJ whole genome shotgun (WGS) entry which is preliminary data.</text>
</comment>
<evidence type="ECO:0000313" key="3">
    <source>
        <dbReference type="EMBL" id="HIY73728.1"/>
    </source>
</evidence>
<feature type="region of interest" description="Disordered" evidence="1">
    <location>
        <begin position="154"/>
        <end position="210"/>
    </location>
</feature>
<feature type="compositionally biased region" description="Basic and acidic residues" evidence="1">
    <location>
        <begin position="359"/>
        <end position="371"/>
    </location>
</feature>
<dbReference type="EMBL" id="DXCX01000075">
    <property type="protein sequence ID" value="HIY73728.1"/>
    <property type="molecule type" value="Genomic_DNA"/>
</dbReference>
<evidence type="ECO:0000259" key="2">
    <source>
        <dbReference type="Pfam" id="PF02120"/>
    </source>
</evidence>
<dbReference type="InterPro" id="IPR038610">
    <property type="entry name" value="FliK-like_C_sf"/>
</dbReference>
<reference evidence="3" key="2">
    <citation type="submission" date="2021-04" db="EMBL/GenBank/DDBJ databases">
        <authorList>
            <person name="Gilroy R."/>
        </authorList>
    </citation>
    <scope>NUCLEOTIDE SEQUENCE</scope>
    <source>
        <strain evidence="3">CHK33-7979</strain>
    </source>
</reference>
<dbReference type="AlphaFoldDB" id="A0A9D1Z4C0"/>
<name>A0A9D1Z4C0_9FIRM</name>
<reference evidence="3" key="1">
    <citation type="journal article" date="2021" name="PeerJ">
        <title>Extensive microbial diversity within the chicken gut microbiome revealed by metagenomics and culture.</title>
        <authorList>
            <person name="Gilroy R."/>
            <person name="Ravi A."/>
            <person name="Getino M."/>
            <person name="Pursley I."/>
            <person name="Horton D.L."/>
            <person name="Alikhan N.F."/>
            <person name="Baker D."/>
            <person name="Gharbi K."/>
            <person name="Hall N."/>
            <person name="Watson M."/>
            <person name="Adriaenssens E.M."/>
            <person name="Foster-Nyarko E."/>
            <person name="Jarju S."/>
            <person name="Secka A."/>
            <person name="Antonio M."/>
            <person name="Oren A."/>
            <person name="Chaudhuri R.R."/>
            <person name="La Ragione R."/>
            <person name="Hildebrand F."/>
            <person name="Pallen M.J."/>
        </authorList>
    </citation>
    <scope>NUCLEOTIDE SEQUENCE</scope>
    <source>
        <strain evidence="3">CHK33-7979</strain>
    </source>
</reference>
<feature type="region of interest" description="Disordered" evidence="1">
    <location>
        <begin position="16"/>
        <end position="72"/>
    </location>
</feature>
<organism evidence="3 4">
    <name type="scientific">Candidatus Intestinimonas merdavium</name>
    <dbReference type="NCBI Taxonomy" id="2838622"/>
    <lineage>
        <taxon>Bacteria</taxon>
        <taxon>Bacillati</taxon>
        <taxon>Bacillota</taxon>
        <taxon>Clostridia</taxon>
        <taxon>Eubacteriales</taxon>
        <taxon>Intestinimonas</taxon>
    </lineage>
</organism>
<dbReference type="Proteomes" id="UP000886824">
    <property type="component" value="Unassembled WGS sequence"/>
</dbReference>
<dbReference type="InterPro" id="IPR021136">
    <property type="entry name" value="Flagellar_hook_control-like_C"/>
</dbReference>
<evidence type="ECO:0000256" key="1">
    <source>
        <dbReference type="SAM" id="MobiDB-lite"/>
    </source>
</evidence>
<feature type="compositionally biased region" description="Polar residues" evidence="1">
    <location>
        <begin position="16"/>
        <end position="35"/>
    </location>
</feature>
<keyword evidence="3" id="KW-0966">Cell projection</keyword>
<feature type="domain" description="Flagellar hook-length control protein-like C-terminal" evidence="2">
    <location>
        <begin position="262"/>
        <end position="341"/>
    </location>
</feature>
<protein>
    <submittedName>
        <fullName evidence="3">Flagellar hook-length control protein FliK</fullName>
    </submittedName>
</protein>
<feature type="compositionally biased region" description="Basic and acidic residues" evidence="1">
    <location>
        <begin position="36"/>
        <end position="54"/>
    </location>
</feature>
<keyword evidence="3" id="KW-0969">Cilium</keyword>
<dbReference type="Pfam" id="PF02120">
    <property type="entry name" value="Flg_hook"/>
    <property type="match status" value="1"/>
</dbReference>
<dbReference type="CDD" id="cd17470">
    <property type="entry name" value="T3SS_Flik_C"/>
    <property type="match status" value="1"/>
</dbReference>
<dbReference type="Gene3D" id="3.30.750.140">
    <property type="match status" value="1"/>
</dbReference>
<sequence length="385" mass="41855">MNQSDMLLQMVYSMVQSAQSTRPTQAAQTQNSGAQKSDDGKDFQTLLEEKRTELDGQTVEQPVENGEEPKDDVPADVLAQAMALSQMTPVPPTVVVAEEVQPQAAEVSAAAVAPVVPEAAQNIQVAVPEENVQLAQTSDGVVVPEEQPVEPMAQTLPEQPAEKAEAPSDTGVPAEEVLSTPQTKQDAAPQTKEESGGQEQGAPESGKTVQTEDYEVLSAQTGTAERPLFQETETLPQRVGDAPVMDTQAEDMDSRLAEKLTKTLLSGEQRLELKLTPEHLGNVVVEMSRTPEGVLHVILHTENEQAARLLSEHSSTLGMMLQNSQQNEVRIEVQQPNQSEQPWQHPDQDGGQSGQDGRQQQERRQQTDPERFLQQLRLGLTGTDG</sequence>
<feature type="region of interest" description="Disordered" evidence="1">
    <location>
        <begin position="334"/>
        <end position="385"/>
    </location>
</feature>
<evidence type="ECO:0000313" key="4">
    <source>
        <dbReference type="Proteomes" id="UP000886824"/>
    </source>
</evidence>
<accession>A0A9D1Z4C0</accession>
<gene>
    <name evidence="3" type="ORF">H9826_07125</name>
</gene>
<proteinExistence type="predicted"/>
<keyword evidence="3" id="KW-0282">Flagellum</keyword>